<evidence type="ECO:0000256" key="1">
    <source>
        <dbReference type="ARBA" id="ARBA00022603"/>
    </source>
</evidence>
<dbReference type="InterPro" id="IPR029063">
    <property type="entry name" value="SAM-dependent_MTases_sf"/>
</dbReference>
<dbReference type="InterPro" id="IPR051052">
    <property type="entry name" value="Diverse_substrate_MTase"/>
</dbReference>
<sequence length="257" mass="28062">MSEPHQVRHVAESFGIDAERYDRSRPRYPAELIDRIATVSPGPEVVEVGCGTGIASRQLQAAGLKVLGVEPDARMASFARDRGLDVEVSTFEAWESACRTFDAVVAAQCWHWVAPVAGAVKAAQVLRPGGLMAVFWNVDRPQPELAEEFTAIYRRLIPDSFSARVTGSDPYSMLSDRAAEGIEASGEFHGQDEWRFTWEREYTKADWLDRLPTHGGWSTFSPEDTAAVLTAVGNAIDAAGGSFTMHFNTVAVTATKA</sequence>
<dbReference type="GO" id="GO:0032259">
    <property type="term" value="P:methylation"/>
    <property type="evidence" value="ECO:0007669"/>
    <property type="project" value="UniProtKB-KW"/>
</dbReference>
<dbReference type="PANTHER" id="PTHR44942:SF4">
    <property type="entry name" value="METHYLTRANSFERASE TYPE 11 DOMAIN-CONTAINING PROTEIN"/>
    <property type="match status" value="1"/>
</dbReference>
<dbReference type="Gene3D" id="3.40.50.150">
    <property type="entry name" value="Vaccinia Virus protein VP39"/>
    <property type="match status" value="1"/>
</dbReference>
<gene>
    <name evidence="3" type="ORF">LWC34_03425</name>
</gene>
<reference evidence="3 4" key="1">
    <citation type="submission" date="2021-12" db="EMBL/GenBank/DDBJ databases">
        <title>Genome sequence of Kibdelosporangium philippinense ATCC 49844.</title>
        <authorList>
            <person name="Fedorov E.A."/>
            <person name="Omeragic M."/>
            <person name="Shalygina K.F."/>
            <person name="Maclea K.S."/>
        </authorList>
    </citation>
    <scope>NUCLEOTIDE SEQUENCE [LARGE SCALE GENOMIC DNA]</scope>
    <source>
        <strain evidence="3 4">ATCC 49844</strain>
    </source>
</reference>
<keyword evidence="1 3" id="KW-0489">Methyltransferase</keyword>
<dbReference type="RefSeq" id="WP_233722939.1">
    <property type="nucleotide sequence ID" value="NZ_JAJVCN010000001.1"/>
</dbReference>
<evidence type="ECO:0000313" key="4">
    <source>
        <dbReference type="Proteomes" id="UP001521150"/>
    </source>
</evidence>
<dbReference type="PANTHER" id="PTHR44942">
    <property type="entry name" value="METHYLTRANSF_11 DOMAIN-CONTAINING PROTEIN"/>
    <property type="match status" value="1"/>
</dbReference>
<name>A0ABS8Z1S7_9PSEU</name>
<protein>
    <submittedName>
        <fullName evidence="3">Class I SAM-dependent methyltransferase</fullName>
    </submittedName>
</protein>
<dbReference type="SUPFAM" id="SSF53335">
    <property type="entry name" value="S-adenosyl-L-methionine-dependent methyltransferases"/>
    <property type="match status" value="1"/>
</dbReference>
<keyword evidence="2" id="KW-0808">Transferase</keyword>
<dbReference type="CDD" id="cd02440">
    <property type="entry name" value="AdoMet_MTases"/>
    <property type="match status" value="1"/>
</dbReference>
<proteinExistence type="predicted"/>
<dbReference type="Proteomes" id="UP001521150">
    <property type="component" value="Unassembled WGS sequence"/>
</dbReference>
<dbReference type="GO" id="GO:0008168">
    <property type="term" value="F:methyltransferase activity"/>
    <property type="evidence" value="ECO:0007669"/>
    <property type="project" value="UniProtKB-KW"/>
</dbReference>
<comment type="caution">
    <text evidence="3">The sequence shown here is derived from an EMBL/GenBank/DDBJ whole genome shotgun (WGS) entry which is preliminary data.</text>
</comment>
<keyword evidence="4" id="KW-1185">Reference proteome</keyword>
<evidence type="ECO:0000256" key="2">
    <source>
        <dbReference type="ARBA" id="ARBA00022679"/>
    </source>
</evidence>
<dbReference type="Pfam" id="PF13489">
    <property type="entry name" value="Methyltransf_23"/>
    <property type="match status" value="1"/>
</dbReference>
<accession>A0ABS8Z1S7</accession>
<dbReference type="EMBL" id="JAJVCN010000001">
    <property type="protein sequence ID" value="MCE7001891.1"/>
    <property type="molecule type" value="Genomic_DNA"/>
</dbReference>
<organism evidence="3 4">
    <name type="scientific">Kibdelosporangium philippinense</name>
    <dbReference type="NCBI Taxonomy" id="211113"/>
    <lineage>
        <taxon>Bacteria</taxon>
        <taxon>Bacillati</taxon>
        <taxon>Actinomycetota</taxon>
        <taxon>Actinomycetes</taxon>
        <taxon>Pseudonocardiales</taxon>
        <taxon>Pseudonocardiaceae</taxon>
        <taxon>Kibdelosporangium</taxon>
    </lineage>
</organism>
<evidence type="ECO:0000313" key="3">
    <source>
        <dbReference type="EMBL" id="MCE7001891.1"/>
    </source>
</evidence>